<organism evidence="1 2">
    <name type="scientific">Catellatospora bangladeshensis</name>
    <dbReference type="NCBI Taxonomy" id="310355"/>
    <lineage>
        <taxon>Bacteria</taxon>
        <taxon>Bacillati</taxon>
        <taxon>Actinomycetota</taxon>
        <taxon>Actinomycetes</taxon>
        <taxon>Micromonosporales</taxon>
        <taxon>Micromonosporaceae</taxon>
        <taxon>Catellatospora</taxon>
    </lineage>
</organism>
<evidence type="ECO:0000313" key="1">
    <source>
        <dbReference type="EMBL" id="GIF82093.1"/>
    </source>
</evidence>
<dbReference type="Gene3D" id="3.40.50.1820">
    <property type="entry name" value="alpha/beta hydrolase"/>
    <property type="match status" value="1"/>
</dbReference>
<dbReference type="GO" id="GO:0008374">
    <property type="term" value="F:O-acyltransferase activity"/>
    <property type="evidence" value="ECO:0007669"/>
    <property type="project" value="InterPro"/>
</dbReference>
<sequence>MPTAVQPDTSPDAVVVVPGIMGSELVDAEHGRQLWGLSEPGWYVRAWTRPASLDALGVTGRERDGHVGRVRPVGLLRAPAFAPVLRGAEPYTALLSAVSRVVRHPDAVMSFPYDWRLPVAHTGPLLAQAAEQHLYRWRRHRAGSAGARLVVVAHSMGGLLSRHAVAHLGEQVRAVVTLGTPFAGSPKAAVMMSVGRGAPLPLPYRQLRDLCRTMPAMYDLLPAFPCVHRGEDVTMLTRADVEGFGADGDLFAQAVVGRREVGEIPAGQVRTVIGVAQPTVQGLAVAEGLAQPLFVTALRSGGGVGFADRRGDATVSREAAGVPGVPATYLAQSHGALPRAPEAIQHVCAVITETTLGQPLGPLGPGVDVPEIVTVGEPFSITLTEPHPGASCRIVDTASGRPVAHPVMRGGSGVSVLSGPGLFRVEVKAGGSDTVTQLLLAVVP</sequence>
<evidence type="ECO:0000313" key="2">
    <source>
        <dbReference type="Proteomes" id="UP000601223"/>
    </source>
</evidence>
<dbReference type="AlphaFoldDB" id="A0A8J3NJK3"/>
<protein>
    <recommendedName>
        <fullName evidence="3">Lecithin:cholesterol acyltransferase</fullName>
    </recommendedName>
</protein>
<comment type="caution">
    <text evidence="1">The sequence shown here is derived from an EMBL/GenBank/DDBJ whole genome shotgun (WGS) entry which is preliminary data.</text>
</comment>
<reference evidence="1 2" key="1">
    <citation type="submission" date="2021-01" db="EMBL/GenBank/DDBJ databases">
        <title>Whole genome shotgun sequence of Catellatospora bangladeshensis NBRC 107357.</title>
        <authorList>
            <person name="Komaki H."/>
            <person name="Tamura T."/>
        </authorList>
    </citation>
    <scope>NUCLEOTIDE SEQUENCE [LARGE SCALE GENOMIC DNA]</scope>
    <source>
        <strain evidence="1 2">NBRC 107357</strain>
    </source>
</reference>
<dbReference type="InterPro" id="IPR029058">
    <property type="entry name" value="AB_hydrolase_fold"/>
</dbReference>
<dbReference type="Pfam" id="PF02450">
    <property type="entry name" value="LCAT"/>
    <property type="match status" value="1"/>
</dbReference>
<keyword evidence="2" id="KW-1185">Reference proteome</keyword>
<dbReference type="GO" id="GO:0006629">
    <property type="term" value="P:lipid metabolic process"/>
    <property type="evidence" value="ECO:0007669"/>
    <property type="project" value="InterPro"/>
</dbReference>
<dbReference type="Proteomes" id="UP000601223">
    <property type="component" value="Unassembled WGS sequence"/>
</dbReference>
<name>A0A8J3NJK3_9ACTN</name>
<evidence type="ECO:0008006" key="3">
    <source>
        <dbReference type="Google" id="ProtNLM"/>
    </source>
</evidence>
<dbReference type="PANTHER" id="PTHR11440">
    <property type="entry name" value="LECITHIN-CHOLESTEROL ACYLTRANSFERASE-RELATED"/>
    <property type="match status" value="1"/>
</dbReference>
<gene>
    <name evidence="1" type="ORF">Cba03nite_34420</name>
</gene>
<accession>A0A8J3NJK3</accession>
<dbReference type="SUPFAM" id="SSF53474">
    <property type="entry name" value="alpha/beta-Hydrolases"/>
    <property type="match status" value="1"/>
</dbReference>
<dbReference type="InterPro" id="IPR003386">
    <property type="entry name" value="LACT/PDAT_acylTrfase"/>
</dbReference>
<proteinExistence type="predicted"/>
<dbReference type="EMBL" id="BONF01000017">
    <property type="protein sequence ID" value="GIF82093.1"/>
    <property type="molecule type" value="Genomic_DNA"/>
</dbReference>